<dbReference type="OMA" id="HHQDPGQ"/>
<organism evidence="9 10">
    <name type="scientific">Corchorus capsularis</name>
    <name type="common">Jute</name>
    <dbReference type="NCBI Taxonomy" id="210143"/>
    <lineage>
        <taxon>Eukaryota</taxon>
        <taxon>Viridiplantae</taxon>
        <taxon>Streptophyta</taxon>
        <taxon>Embryophyta</taxon>
        <taxon>Tracheophyta</taxon>
        <taxon>Spermatophyta</taxon>
        <taxon>Magnoliopsida</taxon>
        <taxon>eudicotyledons</taxon>
        <taxon>Gunneridae</taxon>
        <taxon>Pentapetalae</taxon>
        <taxon>rosids</taxon>
        <taxon>malvids</taxon>
        <taxon>Malvales</taxon>
        <taxon>Malvaceae</taxon>
        <taxon>Grewioideae</taxon>
        <taxon>Apeibeae</taxon>
        <taxon>Corchorus</taxon>
    </lineage>
</organism>
<dbReference type="EMBL" id="AWWV01015032">
    <property type="protein sequence ID" value="OMO54113.1"/>
    <property type="molecule type" value="Genomic_DNA"/>
</dbReference>
<dbReference type="Proteomes" id="UP000188268">
    <property type="component" value="Unassembled WGS sequence"/>
</dbReference>
<evidence type="ECO:0000256" key="5">
    <source>
        <dbReference type="ARBA" id="ARBA00023242"/>
    </source>
</evidence>
<dbReference type="NCBIfam" id="TIGR01568">
    <property type="entry name" value="A_thal_3678"/>
    <property type="match status" value="1"/>
</dbReference>
<evidence type="ECO:0000256" key="6">
    <source>
        <dbReference type="RuleBase" id="RU367028"/>
    </source>
</evidence>
<dbReference type="GO" id="GO:0045892">
    <property type="term" value="P:negative regulation of DNA-templated transcription"/>
    <property type="evidence" value="ECO:0007669"/>
    <property type="project" value="UniProtKB-UniRule"/>
</dbReference>
<evidence type="ECO:0000256" key="2">
    <source>
        <dbReference type="ARBA" id="ARBA00022491"/>
    </source>
</evidence>
<dbReference type="AlphaFoldDB" id="A0A1R3G7S2"/>
<dbReference type="STRING" id="210143.A0A1R3G7S2"/>
<name>A0A1R3G7S2_COCAP</name>
<dbReference type="OrthoDB" id="689980at2759"/>
<keyword evidence="2 6" id="KW-0678">Repressor</keyword>
<keyword evidence="3 6" id="KW-0805">Transcription regulation</keyword>
<evidence type="ECO:0000313" key="10">
    <source>
        <dbReference type="Proteomes" id="UP000188268"/>
    </source>
</evidence>
<dbReference type="InterPro" id="IPR006458">
    <property type="entry name" value="Ovate_C"/>
</dbReference>
<feature type="domain" description="OVATE" evidence="8">
    <location>
        <begin position="213"/>
        <end position="276"/>
    </location>
</feature>
<sequence>MSKKLQKSLQDYLSKIKKPSPHIHLPSSNTISSSKKWVLKGCKHPKTLSFAVNGDGNDHQGNSDATDDSATLSDVDRFLFENFKSLYIKDDDEDEEKITQRRGHVREEMISPDRSTIMFESPRFVNPPPDLCGSNRFFIPKGLSSSLIEESRRSSAATNTTMSTSEDMGSTSTSTASTNTGNGSNSYGGTGGGGGDDQQHAKSPSIPEECIAVLRYSPNPYDDFRRSMQEMVEARLRNRSTIDWDFMEELLFCYLNLNDKKSYKFILSAFVDLIVVMRQNDRKIPARTSRSSTSKVVIRDKRSRRTRHINNNNVT</sequence>
<keyword evidence="5 6" id="KW-0539">Nucleus</keyword>
<dbReference type="PANTHER" id="PTHR33057">
    <property type="entry name" value="TRANSCRIPTION REPRESSOR OFP7-RELATED"/>
    <property type="match status" value="1"/>
</dbReference>
<dbReference type="Pfam" id="PF04844">
    <property type="entry name" value="Ovate"/>
    <property type="match status" value="1"/>
</dbReference>
<evidence type="ECO:0000256" key="3">
    <source>
        <dbReference type="ARBA" id="ARBA00023015"/>
    </source>
</evidence>
<keyword evidence="4 6" id="KW-0804">Transcription</keyword>
<feature type="region of interest" description="Disordered" evidence="7">
    <location>
        <begin position="1"/>
        <end position="29"/>
    </location>
</feature>
<evidence type="ECO:0000313" key="9">
    <source>
        <dbReference type="EMBL" id="OMO54113.1"/>
    </source>
</evidence>
<evidence type="ECO:0000256" key="4">
    <source>
        <dbReference type="ARBA" id="ARBA00023163"/>
    </source>
</evidence>
<accession>A0A1R3G7S2</accession>
<protein>
    <recommendedName>
        <fullName evidence="6">Transcription repressor</fullName>
    </recommendedName>
    <alternativeName>
        <fullName evidence="6">Ovate family protein</fullName>
    </alternativeName>
</protein>
<reference evidence="9 10" key="1">
    <citation type="submission" date="2013-09" db="EMBL/GenBank/DDBJ databases">
        <title>Corchorus capsularis genome sequencing.</title>
        <authorList>
            <person name="Alam M."/>
            <person name="Haque M.S."/>
            <person name="Islam M.S."/>
            <person name="Emdad E.M."/>
            <person name="Islam M.M."/>
            <person name="Ahmed B."/>
            <person name="Halim A."/>
            <person name="Hossen Q.M.M."/>
            <person name="Hossain M.Z."/>
            <person name="Ahmed R."/>
            <person name="Khan M.M."/>
            <person name="Islam R."/>
            <person name="Rashid M.M."/>
            <person name="Khan S.A."/>
            <person name="Rahman M.S."/>
            <person name="Alam M."/>
        </authorList>
    </citation>
    <scope>NUCLEOTIDE SEQUENCE [LARGE SCALE GENOMIC DNA]</scope>
    <source>
        <strain evidence="10">cv. CVL-1</strain>
        <tissue evidence="9">Whole seedling</tissue>
    </source>
</reference>
<feature type="compositionally biased region" description="Gly residues" evidence="7">
    <location>
        <begin position="186"/>
        <end position="196"/>
    </location>
</feature>
<dbReference type="PANTHER" id="PTHR33057:SF117">
    <property type="entry name" value="TRANSCRIPTION REPRESSOR OFP14"/>
    <property type="match status" value="1"/>
</dbReference>
<evidence type="ECO:0000256" key="7">
    <source>
        <dbReference type="SAM" id="MobiDB-lite"/>
    </source>
</evidence>
<comment type="function">
    <text evidence="6">Transcriptional repressor that regulates multiple aspects of plant growth and development.</text>
</comment>
<dbReference type="InterPro" id="IPR038933">
    <property type="entry name" value="Ovate"/>
</dbReference>
<dbReference type="GO" id="GO:0005634">
    <property type="term" value="C:nucleus"/>
    <property type="evidence" value="ECO:0007669"/>
    <property type="project" value="UniProtKB-SubCell"/>
</dbReference>
<gene>
    <name evidence="9" type="ORF">CCACVL1_28038</name>
</gene>
<comment type="subcellular location">
    <subcellularLocation>
        <location evidence="1 6">Nucleus</location>
    </subcellularLocation>
</comment>
<dbReference type="PROSITE" id="PS51754">
    <property type="entry name" value="OVATE"/>
    <property type="match status" value="1"/>
</dbReference>
<feature type="region of interest" description="Disordered" evidence="7">
    <location>
        <begin position="286"/>
        <end position="315"/>
    </location>
</feature>
<comment type="caution">
    <text evidence="9">The sequence shown here is derived from an EMBL/GenBank/DDBJ whole genome shotgun (WGS) entry which is preliminary data.</text>
</comment>
<dbReference type="Gramene" id="OMO54113">
    <property type="protein sequence ID" value="OMO54113"/>
    <property type="gene ID" value="CCACVL1_28038"/>
</dbReference>
<evidence type="ECO:0000259" key="8">
    <source>
        <dbReference type="PROSITE" id="PS51754"/>
    </source>
</evidence>
<proteinExistence type="predicted"/>
<feature type="region of interest" description="Disordered" evidence="7">
    <location>
        <begin position="148"/>
        <end position="204"/>
    </location>
</feature>
<keyword evidence="10" id="KW-1185">Reference proteome</keyword>
<feature type="compositionally biased region" description="Low complexity" evidence="7">
    <location>
        <begin position="148"/>
        <end position="185"/>
    </location>
</feature>
<evidence type="ECO:0000256" key="1">
    <source>
        <dbReference type="ARBA" id="ARBA00004123"/>
    </source>
</evidence>